<reference evidence="19 20" key="1">
    <citation type="journal article" date="2015" name="Int. J. Syst. Evol. Microbiol.">
        <title>Erythrobacter atlanticus sp. nov., a bacterium from ocean sediment able to degrade polycyclic aromatic hydrocarbons.</title>
        <authorList>
            <person name="Zhuang L."/>
            <person name="Liu Y."/>
            <person name="Wang L."/>
            <person name="Wang W."/>
            <person name="Shao Z."/>
        </authorList>
    </citation>
    <scope>NUCLEOTIDE SEQUENCE [LARGE SCALE GENOMIC DNA]</scope>
    <source>
        <strain evidence="20">s21-N3</strain>
    </source>
</reference>
<evidence type="ECO:0000256" key="11">
    <source>
        <dbReference type="ARBA" id="ARBA00022617"/>
    </source>
</evidence>
<evidence type="ECO:0000256" key="3">
    <source>
        <dbReference type="ARBA" id="ARBA00004429"/>
    </source>
</evidence>
<reference evidence="20" key="2">
    <citation type="submission" date="2015-04" db="EMBL/GenBank/DDBJ databases">
        <title>The complete genome sequence of Erythrobacter sp. s21-N3.</title>
        <authorList>
            <person name="Zhuang L."/>
            <person name="Liu Y."/>
            <person name="Shao Z."/>
        </authorList>
    </citation>
    <scope>NUCLEOTIDE SEQUENCE [LARGE SCALE GENOMIC DNA]</scope>
    <source>
        <strain evidence="20">s21-N3</strain>
    </source>
</reference>
<keyword evidence="12 18" id="KW-0812">Transmembrane</keyword>
<keyword evidence="15 18" id="KW-1133">Transmembrane helix</keyword>
<evidence type="ECO:0000256" key="15">
    <source>
        <dbReference type="ARBA" id="ARBA00022989"/>
    </source>
</evidence>
<keyword evidence="17 18" id="KW-0472">Membrane</keyword>
<keyword evidence="7" id="KW-0813">Transport</keyword>
<dbReference type="GO" id="GO:0017004">
    <property type="term" value="P:cytochrome complex assembly"/>
    <property type="evidence" value="ECO:0007669"/>
    <property type="project" value="TreeGrafter"/>
</dbReference>
<feature type="transmembrane region" description="Helical" evidence="18">
    <location>
        <begin position="119"/>
        <end position="145"/>
    </location>
</feature>
<evidence type="ECO:0000256" key="16">
    <source>
        <dbReference type="ARBA" id="ARBA00023004"/>
    </source>
</evidence>
<dbReference type="KEGG" id="ery:CP97_08015"/>
<keyword evidence="9" id="KW-0997">Cell inner membrane</keyword>
<comment type="function">
    <text evidence="2">Membrane-anchoring subunit of succinate dehydrogenase (SDH).</text>
</comment>
<dbReference type="GO" id="GO:0009055">
    <property type="term" value="F:electron transfer activity"/>
    <property type="evidence" value="ECO:0007669"/>
    <property type="project" value="TreeGrafter"/>
</dbReference>
<keyword evidence="13" id="KW-0479">Metal-binding</keyword>
<evidence type="ECO:0000256" key="13">
    <source>
        <dbReference type="ARBA" id="ARBA00022723"/>
    </source>
</evidence>
<keyword evidence="14" id="KW-0249">Electron transport</keyword>
<dbReference type="CDD" id="cd03495">
    <property type="entry name" value="SQR_TypeC_SdhD_like"/>
    <property type="match status" value="1"/>
</dbReference>
<dbReference type="GO" id="GO:0005886">
    <property type="term" value="C:plasma membrane"/>
    <property type="evidence" value="ECO:0007669"/>
    <property type="project" value="UniProtKB-SubCell"/>
</dbReference>
<evidence type="ECO:0000256" key="5">
    <source>
        <dbReference type="ARBA" id="ARBA00011558"/>
    </source>
</evidence>
<comment type="pathway">
    <text evidence="4">Carbohydrate metabolism; tricarboxylic acid cycle.</text>
</comment>
<keyword evidence="11" id="KW-0349">Heme</keyword>
<comment type="subcellular location">
    <subcellularLocation>
        <location evidence="3">Cell inner membrane</location>
        <topology evidence="3">Multi-pass membrane protein</topology>
    </subcellularLocation>
</comment>
<evidence type="ECO:0000256" key="2">
    <source>
        <dbReference type="ARBA" id="ARBA00004050"/>
    </source>
</evidence>
<dbReference type="Proteomes" id="UP000059113">
    <property type="component" value="Chromosome"/>
</dbReference>
<evidence type="ECO:0000256" key="12">
    <source>
        <dbReference type="ARBA" id="ARBA00022692"/>
    </source>
</evidence>
<dbReference type="EMBL" id="CP011310">
    <property type="protein sequence ID" value="AKQ43286.2"/>
    <property type="molecule type" value="Genomic_DNA"/>
</dbReference>
<evidence type="ECO:0000256" key="9">
    <source>
        <dbReference type="ARBA" id="ARBA00022519"/>
    </source>
</evidence>
<feature type="transmembrane region" description="Helical" evidence="18">
    <location>
        <begin position="80"/>
        <end position="98"/>
    </location>
</feature>
<evidence type="ECO:0000256" key="7">
    <source>
        <dbReference type="ARBA" id="ARBA00022448"/>
    </source>
</evidence>
<keyword evidence="8" id="KW-1003">Cell membrane</keyword>
<protein>
    <recommendedName>
        <fullName evidence="6">Succinate dehydrogenase hydrophobic membrane anchor subunit</fullName>
    </recommendedName>
</protein>
<dbReference type="SUPFAM" id="SSF81343">
    <property type="entry name" value="Fumarate reductase respiratory complex transmembrane subunits"/>
    <property type="match status" value="1"/>
</dbReference>
<dbReference type="PANTHER" id="PTHR38689">
    <property type="entry name" value="SUCCINATE DEHYDROGENASE HYDROPHOBIC MEMBRANE ANCHOR SUBUNIT"/>
    <property type="match status" value="1"/>
</dbReference>
<dbReference type="NCBIfam" id="TIGR02968">
    <property type="entry name" value="succ_dehyd_anc"/>
    <property type="match status" value="1"/>
</dbReference>
<evidence type="ECO:0000256" key="8">
    <source>
        <dbReference type="ARBA" id="ARBA00022475"/>
    </source>
</evidence>
<dbReference type="GO" id="GO:0046872">
    <property type="term" value="F:metal ion binding"/>
    <property type="evidence" value="ECO:0007669"/>
    <property type="project" value="UniProtKB-KW"/>
</dbReference>
<dbReference type="GO" id="GO:0020037">
    <property type="term" value="F:heme binding"/>
    <property type="evidence" value="ECO:0007669"/>
    <property type="project" value="InterPro"/>
</dbReference>
<keyword evidence="20" id="KW-1185">Reference proteome</keyword>
<name>A0A0H4VK83_9SPHN</name>
<dbReference type="Pfam" id="PF01127">
    <property type="entry name" value="Sdh_cyt"/>
    <property type="match status" value="1"/>
</dbReference>
<keyword evidence="10" id="KW-0816">Tricarboxylic acid cycle</keyword>
<keyword evidence="16" id="KW-0408">Iron</keyword>
<evidence type="ECO:0000256" key="14">
    <source>
        <dbReference type="ARBA" id="ARBA00022982"/>
    </source>
</evidence>
<dbReference type="Gene3D" id="1.20.1300.10">
    <property type="entry name" value="Fumarate reductase/succinate dehydrogenase, transmembrane subunit"/>
    <property type="match status" value="1"/>
</dbReference>
<dbReference type="PANTHER" id="PTHR38689:SF1">
    <property type="entry name" value="SUCCINATE DEHYDROGENASE HYDROPHOBIC MEMBRANE ANCHOR SUBUNIT"/>
    <property type="match status" value="1"/>
</dbReference>
<evidence type="ECO:0000313" key="19">
    <source>
        <dbReference type="EMBL" id="AKQ43286.2"/>
    </source>
</evidence>
<evidence type="ECO:0000313" key="20">
    <source>
        <dbReference type="Proteomes" id="UP000059113"/>
    </source>
</evidence>
<organism evidence="19 20">
    <name type="scientific">Aurantiacibacter atlanticus</name>
    <dbReference type="NCBI Taxonomy" id="1648404"/>
    <lineage>
        <taxon>Bacteria</taxon>
        <taxon>Pseudomonadati</taxon>
        <taxon>Pseudomonadota</taxon>
        <taxon>Alphaproteobacteria</taxon>
        <taxon>Sphingomonadales</taxon>
        <taxon>Erythrobacteraceae</taxon>
        <taxon>Aurantiacibacter</taxon>
    </lineage>
</organism>
<evidence type="ECO:0000256" key="10">
    <source>
        <dbReference type="ARBA" id="ARBA00022532"/>
    </source>
</evidence>
<dbReference type="GO" id="GO:0006099">
    <property type="term" value="P:tricarboxylic acid cycle"/>
    <property type="evidence" value="ECO:0007669"/>
    <property type="project" value="UniProtKB-UniPathway"/>
</dbReference>
<evidence type="ECO:0000256" key="1">
    <source>
        <dbReference type="ARBA" id="ARBA00001971"/>
    </source>
</evidence>
<dbReference type="UniPathway" id="UPA00223"/>
<proteinExistence type="predicted"/>
<accession>A0A0H4VK83</accession>
<dbReference type="InterPro" id="IPR014312">
    <property type="entry name" value="Succ_DH_anchor"/>
</dbReference>
<evidence type="ECO:0000256" key="6">
    <source>
        <dbReference type="ARBA" id="ARBA00019425"/>
    </source>
</evidence>
<gene>
    <name evidence="19" type="ORF">CP97_08015</name>
</gene>
<evidence type="ECO:0000256" key="18">
    <source>
        <dbReference type="SAM" id="Phobius"/>
    </source>
</evidence>
<dbReference type="InterPro" id="IPR034804">
    <property type="entry name" value="SQR/QFR_C/D"/>
</dbReference>
<dbReference type="InterPro" id="IPR000701">
    <property type="entry name" value="SuccDH_FuR_B_TM-su"/>
</dbReference>
<dbReference type="AlphaFoldDB" id="A0A0H4VK83"/>
<evidence type="ECO:0000256" key="4">
    <source>
        <dbReference type="ARBA" id="ARBA00005163"/>
    </source>
</evidence>
<sequence length="150" mass="16104">MWLIANAAQFPEHHRAAIGIVMGNGTSIGRVRGLGAAHEGPHHWLIQRFTAVGNLVTVLFLGISLALLPDYSYQTVSQFIAQPIPAFMLALLVITTFWHARLGMQVMIEDYVPNAGTKFAVLVILNLVTFAGAGFGLFSIARLAFGGGDA</sequence>
<comment type="cofactor">
    <cofactor evidence="1">
        <name>heme</name>
        <dbReference type="ChEBI" id="CHEBI:30413"/>
    </cofactor>
</comment>
<dbReference type="STRING" id="1648404.CP97_08015"/>
<feature type="transmembrane region" description="Helical" evidence="18">
    <location>
        <begin position="49"/>
        <end position="68"/>
    </location>
</feature>
<comment type="subunit">
    <text evidence="5">Part of an enzyme complex containing four subunits: a flavoprotein, an iron-sulfur protein, plus two membrane-anchoring proteins, SdhC and SdhD.</text>
</comment>
<evidence type="ECO:0000256" key="17">
    <source>
        <dbReference type="ARBA" id="ARBA00023136"/>
    </source>
</evidence>